<organism evidence="1 2">
    <name type="scientific">Trachymyrmex cornetzi</name>
    <dbReference type="NCBI Taxonomy" id="471704"/>
    <lineage>
        <taxon>Eukaryota</taxon>
        <taxon>Metazoa</taxon>
        <taxon>Ecdysozoa</taxon>
        <taxon>Arthropoda</taxon>
        <taxon>Hexapoda</taxon>
        <taxon>Insecta</taxon>
        <taxon>Pterygota</taxon>
        <taxon>Neoptera</taxon>
        <taxon>Endopterygota</taxon>
        <taxon>Hymenoptera</taxon>
        <taxon>Apocrita</taxon>
        <taxon>Aculeata</taxon>
        <taxon>Formicoidea</taxon>
        <taxon>Formicidae</taxon>
        <taxon>Myrmicinae</taxon>
        <taxon>Trachymyrmex</taxon>
    </lineage>
</organism>
<feature type="non-terminal residue" evidence="1">
    <location>
        <position position="1"/>
    </location>
</feature>
<name>A0A151IZI3_9HYME</name>
<dbReference type="AlphaFoldDB" id="A0A151IZI3"/>
<dbReference type="EMBL" id="KQ980709">
    <property type="protein sequence ID" value="KYN14454.1"/>
    <property type="molecule type" value="Genomic_DNA"/>
</dbReference>
<dbReference type="Proteomes" id="UP000078492">
    <property type="component" value="Unassembled WGS sequence"/>
</dbReference>
<protein>
    <submittedName>
        <fullName evidence="1">Uncharacterized protein</fullName>
    </submittedName>
</protein>
<sequence>VLDSAIREILNYSPSLIGERFPPPPLDQLPPAPPYQSDPVPIDGDEKWIYFDNLKRKKSWGTALLPERWEKVVENGVNYFD</sequence>
<evidence type="ECO:0000313" key="1">
    <source>
        <dbReference type="EMBL" id="KYN14454.1"/>
    </source>
</evidence>
<keyword evidence="2" id="KW-1185">Reference proteome</keyword>
<gene>
    <name evidence="1" type="ORF">ALC57_13341</name>
</gene>
<evidence type="ECO:0000313" key="2">
    <source>
        <dbReference type="Proteomes" id="UP000078492"/>
    </source>
</evidence>
<proteinExistence type="predicted"/>
<reference evidence="1 2" key="1">
    <citation type="submission" date="2015-09" db="EMBL/GenBank/DDBJ databases">
        <title>Trachymyrmex cornetzi WGS genome.</title>
        <authorList>
            <person name="Nygaard S."/>
            <person name="Hu H."/>
            <person name="Boomsma J."/>
            <person name="Zhang G."/>
        </authorList>
    </citation>
    <scope>NUCLEOTIDE SEQUENCE [LARGE SCALE GENOMIC DNA]</scope>
    <source>
        <strain evidence="1">Tcor2-1</strain>
        <tissue evidence="1">Whole body</tissue>
    </source>
</reference>
<accession>A0A151IZI3</accession>